<protein>
    <recommendedName>
        <fullName evidence="13">Zinc-ribbon domain-containing protein</fullName>
    </recommendedName>
</protein>
<evidence type="ECO:0000259" key="10">
    <source>
        <dbReference type="Pfam" id="PF25155"/>
    </source>
</evidence>
<evidence type="ECO:0000256" key="6">
    <source>
        <dbReference type="SAM" id="Phobius"/>
    </source>
</evidence>
<feature type="domain" description="TcaA 4th" evidence="9">
    <location>
        <begin position="244"/>
        <end position="320"/>
    </location>
</feature>
<evidence type="ECO:0000259" key="9">
    <source>
        <dbReference type="Pfam" id="PF22820"/>
    </source>
</evidence>
<dbReference type="Pfam" id="PF22813">
    <property type="entry name" value="TcaA_2nd"/>
    <property type="match status" value="1"/>
</dbReference>
<dbReference type="Pfam" id="PF25155">
    <property type="entry name" value="NTF2_YvbJ"/>
    <property type="match status" value="1"/>
</dbReference>
<keyword evidence="12" id="KW-1185">Reference proteome</keyword>
<dbReference type="InterPro" id="IPR054530">
    <property type="entry name" value="TcaA_4th"/>
</dbReference>
<dbReference type="Pfam" id="PF22820">
    <property type="entry name" value="TcaA_3rd_4th"/>
    <property type="match status" value="1"/>
</dbReference>
<dbReference type="AlphaFoldDB" id="A0A2A2IA91"/>
<evidence type="ECO:0000259" key="8">
    <source>
        <dbReference type="Pfam" id="PF22819"/>
    </source>
</evidence>
<dbReference type="RefSeq" id="WP_095656714.1">
    <property type="nucleotide sequence ID" value="NZ_NPOA01000013.1"/>
</dbReference>
<dbReference type="InterPro" id="IPR054529">
    <property type="entry name" value="TcaA_2nd"/>
</dbReference>
<evidence type="ECO:0008006" key="13">
    <source>
        <dbReference type="Google" id="ProtNLM"/>
    </source>
</evidence>
<feature type="domain" description="TcaA second" evidence="7">
    <location>
        <begin position="78"/>
        <end position="163"/>
    </location>
</feature>
<proteinExistence type="predicted"/>
<evidence type="ECO:0000313" key="12">
    <source>
        <dbReference type="Proteomes" id="UP000218887"/>
    </source>
</evidence>
<evidence type="ECO:0000256" key="1">
    <source>
        <dbReference type="ARBA" id="ARBA00004162"/>
    </source>
</evidence>
<keyword evidence="2" id="KW-1003">Cell membrane</keyword>
<dbReference type="PANTHER" id="PTHR40038">
    <property type="entry name" value="MEMBRANE-ASSOCIATED PROTEIN TCAA"/>
    <property type="match status" value="1"/>
</dbReference>
<reference evidence="11 12" key="1">
    <citation type="submission" date="2017-08" db="EMBL/GenBank/DDBJ databases">
        <title>Virgibacillus indicus sp. nov. and Virgibacillus profoundi sp. nov, two moderately halophilic bacteria isolated from marine sediment by using the Microfluidic Streak Plate.</title>
        <authorList>
            <person name="Xu B."/>
            <person name="Hu B."/>
            <person name="Wang J."/>
            <person name="Zhu Y."/>
            <person name="Huang L."/>
            <person name="Du W."/>
            <person name="Huang Y."/>
        </authorList>
    </citation>
    <scope>NUCLEOTIDE SEQUENCE [LARGE SCALE GENOMIC DNA]</scope>
    <source>
        <strain evidence="11 12">IO3-P3-H5</strain>
    </source>
</reference>
<comment type="subcellular location">
    <subcellularLocation>
        <location evidence="1">Cell membrane</location>
        <topology evidence="1">Single-pass membrane protein</topology>
    </subcellularLocation>
</comment>
<comment type="caution">
    <text evidence="11">The sequence shown here is derived from an EMBL/GenBank/DDBJ whole genome shotgun (WGS) entry which is preliminary data.</text>
</comment>
<feature type="domain" description="YvbJ-like NTF2-like" evidence="10">
    <location>
        <begin position="333"/>
        <end position="447"/>
    </location>
</feature>
<feature type="domain" description="TcaA protein NTF2-like" evidence="8">
    <location>
        <begin position="495"/>
        <end position="604"/>
    </location>
</feature>
<keyword evidence="5 6" id="KW-0472">Membrane</keyword>
<dbReference type="InterPro" id="IPR054528">
    <property type="entry name" value="TcaA_5th"/>
</dbReference>
<organism evidence="11 12">
    <name type="scientific">Virgibacillus profundi</name>
    <dbReference type="NCBI Taxonomy" id="2024555"/>
    <lineage>
        <taxon>Bacteria</taxon>
        <taxon>Bacillati</taxon>
        <taxon>Bacillota</taxon>
        <taxon>Bacilli</taxon>
        <taxon>Bacillales</taxon>
        <taxon>Bacillaceae</taxon>
        <taxon>Virgibacillus</taxon>
    </lineage>
</organism>
<feature type="transmembrane region" description="Helical" evidence="6">
    <location>
        <begin position="53"/>
        <end position="72"/>
    </location>
</feature>
<evidence type="ECO:0000256" key="2">
    <source>
        <dbReference type="ARBA" id="ARBA00022475"/>
    </source>
</evidence>
<accession>A0A2A2IA91</accession>
<evidence type="ECO:0000256" key="4">
    <source>
        <dbReference type="ARBA" id="ARBA00022989"/>
    </source>
</evidence>
<dbReference type="OrthoDB" id="1682769at2"/>
<evidence type="ECO:0000256" key="3">
    <source>
        <dbReference type="ARBA" id="ARBA00022692"/>
    </source>
</evidence>
<sequence>MNKFCEECGSPITPSLNFCQQCGHQLEQSKQSNQATVPTTERQPRKYSKKQKIIMSAALTLAVILGGFYIWGNSYTSPENTVERFVKALQDEDHAAIRKLTGLANGSSLSETEAKAFILLAKEKSDSVHFNTLNLEEFSSENELFYITKDGKWMGIFDQYSFVLKPQYVELFLPFADVENTLNGKEFPIYENEDNRIVYGPIAPGIYQLKSSFSGEYTKVDSEEKVIVADTSSDWISHDVELSADYVTLELYNVNGVPIENAFIEINGQKVMFNEDLRIEELGPLELDGSVSITPTIETKWGNVESDSFSLEGNFHEIEVNTVSEALMGELSDVILLYGEEYVHANASYDEKVFTSITDEMREDFQSNFQYYRENNEHFSGQLDSIEINFDELQFTDGSHASVPAKFYFTSDMHRADEQADVDERIDHCDVEIFFDANTKEWLVNSSYSVGGWYSNEFHATKTIEGSKEFYEASIKASSSESEVASIQVSNEELDSLIEQVTLDYVYQLVEAINSNDYEKVSQYIKKGSALNDMQKDLVERLSDEGMTQEVINASVTSIEEVDGKWIVTTDETIKLIYESGKETTNDYTWKYTVEKEGESVALVDIGD</sequence>
<evidence type="ECO:0000256" key="5">
    <source>
        <dbReference type="ARBA" id="ARBA00023136"/>
    </source>
</evidence>
<dbReference type="GO" id="GO:0005886">
    <property type="term" value="C:plasma membrane"/>
    <property type="evidence" value="ECO:0007669"/>
    <property type="project" value="UniProtKB-SubCell"/>
</dbReference>
<gene>
    <name evidence="11" type="ORF">CIL05_16815</name>
</gene>
<keyword evidence="4 6" id="KW-1133">Transmembrane helix</keyword>
<dbReference type="PANTHER" id="PTHR40038:SF1">
    <property type="entry name" value="MEMBRANE-ASSOCIATED PROTEIN TCAA"/>
    <property type="match status" value="1"/>
</dbReference>
<dbReference type="Pfam" id="PF22819">
    <property type="entry name" value="TcaA_5th"/>
    <property type="match status" value="1"/>
</dbReference>
<name>A0A2A2IA91_9BACI</name>
<dbReference type="Proteomes" id="UP000218887">
    <property type="component" value="Unassembled WGS sequence"/>
</dbReference>
<dbReference type="InterPro" id="IPR056902">
    <property type="entry name" value="NTF2_YvbJ"/>
</dbReference>
<evidence type="ECO:0000313" key="11">
    <source>
        <dbReference type="EMBL" id="PAV28298.1"/>
    </source>
</evidence>
<evidence type="ECO:0000259" key="7">
    <source>
        <dbReference type="Pfam" id="PF22813"/>
    </source>
</evidence>
<keyword evidence="3 6" id="KW-0812">Transmembrane</keyword>
<dbReference type="EMBL" id="NPOA01000013">
    <property type="protein sequence ID" value="PAV28298.1"/>
    <property type="molecule type" value="Genomic_DNA"/>
</dbReference>